<keyword evidence="5" id="KW-1185">Reference proteome</keyword>
<dbReference type="EMBL" id="FNFO01000004">
    <property type="protein sequence ID" value="SDL08232.1"/>
    <property type="molecule type" value="Genomic_DNA"/>
</dbReference>
<evidence type="ECO:0000313" key="4">
    <source>
        <dbReference type="EMBL" id="SDL08232.1"/>
    </source>
</evidence>
<dbReference type="PANTHER" id="PTHR30137:SF19">
    <property type="entry name" value="LUCIFERASE-LIKE MONOOXYGENASE"/>
    <property type="match status" value="1"/>
</dbReference>
<evidence type="ECO:0000259" key="3">
    <source>
        <dbReference type="Pfam" id="PF00296"/>
    </source>
</evidence>
<feature type="domain" description="Luciferase-like" evidence="3">
    <location>
        <begin position="9"/>
        <end position="303"/>
    </location>
</feature>
<comment type="similarity">
    <text evidence="1">To bacterial alkanal monooxygenase alpha and beta chains.</text>
</comment>
<dbReference type="InterPro" id="IPR050766">
    <property type="entry name" value="Bact_Lucif_Oxidored"/>
</dbReference>
<dbReference type="PANTHER" id="PTHR30137">
    <property type="entry name" value="LUCIFERASE-LIKE MONOOXYGENASE"/>
    <property type="match status" value="1"/>
</dbReference>
<organism evidence="4 5">
    <name type="scientific">Catalinimonas alkaloidigena</name>
    <dbReference type="NCBI Taxonomy" id="1075417"/>
    <lineage>
        <taxon>Bacteria</taxon>
        <taxon>Pseudomonadati</taxon>
        <taxon>Bacteroidota</taxon>
        <taxon>Cytophagia</taxon>
        <taxon>Cytophagales</taxon>
        <taxon>Catalimonadaceae</taxon>
        <taxon>Catalinimonas</taxon>
    </lineage>
</organism>
<dbReference type="GO" id="GO:0016705">
    <property type="term" value="F:oxidoreductase activity, acting on paired donors, with incorporation or reduction of molecular oxygen"/>
    <property type="evidence" value="ECO:0007669"/>
    <property type="project" value="InterPro"/>
</dbReference>
<reference evidence="4 5" key="1">
    <citation type="submission" date="2016-10" db="EMBL/GenBank/DDBJ databases">
        <authorList>
            <person name="de Groot N.N."/>
        </authorList>
    </citation>
    <scope>NUCLEOTIDE SEQUENCE [LARGE SCALE GENOMIC DNA]</scope>
    <source>
        <strain evidence="4 5">DSM 25186</strain>
    </source>
</reference>
<dbReference type="Proteomes" id="UP000198510">
    <property type="component" value="Unassembled WGS sequence"/>
</dbReference>
<gene>
    <name evidence="4" type="ORF">SAMN05421823_104326</name>
</gene>
<name>A0A1G9H5U1_9BACT</name>
<dbReference type="FunFam" id="3.20.20.30:FF:000002">
    <property type="entry name" value="LLM class flavin-dependent oxidoreductase"/>
    <property type="match status" value="1"/>
</dbReference>
<dbReference type="STRING" id="1075417.SAMN05421823_104326"/>
<evidence type="ECO:0000313" key="5">
    <source>
        <dbReference type="Proteomes" id="UP000198510"/>
    </source>
</evidence>
<dbReference type="RefSeq" id="WP_089682340.1">
    <property type="nucleotide sequence ID" value="NZ_FNFO01000004.1"/>
</dbReference>
<evidence type="ECO:0000256" key="2">
    <source>
        <dbReference type="ARBA" id="ARBA00074555"/>
    </source>
</evidence>
<dbReference type="SUPFAM" id="SSF51679">
    <property type="entry name" value="Bacterial luciferase-like"/>
    <property type="match status" value="1"/>
</dbReference>
<protein>
    <recommendedName>
        <fullName evidence="2">Luciferase-like monooxygenase</fullName>
    </recommendedName>
</protein>
<dbReference type="CDD" id="cd00347">
    <property type="entry name" value="Flavin_utilizing_monoxygenases"/>
    <property type="match status" value="1"/>
</dbReference>
<dbReference type="Pfam" id="PF00296">
    <property type="entry name" value="Bac_luciferase"/>
    <property type="match status" value="1"/>
</dbReference>
<proteinExistence type="predicted"/>
<dbReference type="InterPro" id="IPR019949">
    <property type="entry name" value="CmoO-like"/>
</dbReference>
<sequence>MKEQKIKLSVLDQSPVRRGATAEQALQETIQLARLTDKLGYTRYWVSEHHNTPGLAGPAPEVLIARLAAETQHLRLGSGGVMLPNHSTLKVAENFRLLEALSPGRIDLGIGRAPGGDRLTAHLLNPSNQFDPRAFVQQLTELQDFLTDTVTPDTVLEKVKAIPHAATVPALWMLTSSGESGVLAAHFGMALSFAHFINPRGGPEAVQSYRHRFQPSERLPEPQANVGIFAFCADTDEKVQELLAVMDHRILNLEKGLRDSAPTYAEIKDYPYTEPELQRIHFNRGRMIAGTPEQMKEKIEQLAARYEVDEVVLATITDDFQDRLRSYELLADVFDLKPAGVAQAV</sequence>
<dbReference type="GO" id="GO:0005829">
    <property type="term" value="C:cytosol"/>
    <property type="evidence" value="ECO:0007669"/>
    <property type="project" value="TreeGrafter"/>
</dbReference>
<dbReference type="InterPro" id="IPR036661">
    <property type="entry name" value="Luciferase-like_sf"/>
</dbReference>
<dbReference type="AlphaFoldDB" id="A0A1G9H5U1"/>
<accession>A0A1G9H5U1</accession>
<dbReference type="InterPro" id="IPR011251">
    <property type="entry name" value="Luciferase-like_dom"/>
</dbReference>
<dbReference type="Gene3D" id="3.20.20.30">
    <property type="entry name" value="Luciferase-like domain"/>
    <property type="match status" value="1"/>
</dbReference>
<evidence type="ECO:0000256" key="1">
    <source>
        <dbReference type="ARBA" id="ARBA00007789"/>
    </source>
</evidence>
<dbReference type="NCBIfam" id="TIGR03558">
    <property type="entry name" value="oxido_grp_1"/>
    <property type="match status" value="1"/>
</dbReference>
<dbReference type="OrthoDB" id="9780518at2"/>